<dbReference type="CDD" id="cd17933">
    <property type="entry name" value="DEXSc_RecD-like"/>
    <property type="match status" value="1"/>
</dbReference>
<dbReference type="CDD" id="cd18809">
    <property type="entry name" value="SF1_C_RecD"/>
    <property type="match status" value="1"/>
</dbReference>
<dbReference type="GO" id="GO:0043139">
    <property type="term" value="F:5'-3' DNA helicase activity"/>
    <property type="evidence" value="ECO:0007669"/>
    <property type="project" value="UniProtKB-UniRule"/>
</dbReference>
<dbReference type="EMBL" id="SAWY01000038">
    <property type="protein sequence ID" value="TPH12833.1"/>
    <property type="molecule type" value="Genomic_DNA"/>
</dbReference>
<comment type="caution">
    <text evidence="5">The sequence shown here is derived from an EMBL/GenBank/DDBJ whole genome shotgun (WGS) entry which is preliminary data.</text>
</comment>
<dbReference type="NCBIfam" id="TIGR01447">
    <property type="entry name" value="recD"/>
    <property type="match status" value="1"/>
</dbReference>
<keyword evidence="1 3" id="KW-0547">Nucleotide-binding</keyword>
<comment type="similarity">
    <text evidence="3">Belongs to the RecD family.</text>
</comment>
<reference evidence="5 6" key="1">
    <citation type="submission" date="2019-01" db="EMBL/GenBank/DDBJ databases">
        <title>Litorilituus lipolytica sp. nov., isolated from intertidal sand of the Yellow Sea in China.</title>
        <authorList>
            <person name="Liu A."/>
        </authorList>
    </citation>
    <scope>NUCLEOTIDE SEQUENCE [LARGE SCALE GENOMIC DNA]</scope>
    <source>
        <strain evidence="5 6">RZ04</strain>
    </source>
</reference>
<name>A0A502KT61_9GAMM</name>
<keyword evidence="3" id="KW-0227">DNA damage</keyword>
<dbReference type="HAMAP" id="MF_01487">
    <property type="entry name" value="RecD"/>
    <property type="match status" value="1"/>
</dbReference>
<dbReference type="RefSeq" id="WP_140605235.1">
    <property type="nucleotide sequence ID" value="NZ_SAWY01000038.1"/>
</dbReference>
<dbReference type="GO" id="GO:0009338">
    <property type="term" value="C:exodeoxyribonuclease V complex"/>
    <property type="evidence" value="ECO:0007669"/>
    <property type="project" value="InterPro"/>
</dbReference>
<comment type="catalytic activity">
    <reaction evidence="3">
        <text>ATP + H2O = ADP + phosphate + H(+)</text>
        <dbReference type="Rhea" id="RHEA:13065"/>
        <dbReference type="ChEBI" id="CHEBI:15377"/>
        <dbReference type="ChEBI" id="CHEBI:15378"/>
        <dbReference type="ChEBI" id="CHEBI:30616"/>
        <dbReference type="ChEBI" id="CHEBI:43474"/>
        <dbReference type="ChEBI" id="CHEBI:456216"/>
        <dbReference type="EC" id="5.6.2.3"/>
    </reaction>
</comment>
<dbReference type="OrthoDB" id="9803432at2"/>
<keyword evidence="3" id="KW-0238">DNA-binding</keyword>
<keyword evidence="2 3" id="KW-0067">ATP-binding</keyword>
<dbReference type="EC" id="5.6.2.3" evidence="3"/>
<dbReference type="GO" id="GO:0016887">
    <property type="term" value="F:ATP hydrolysis activity"/>
    <property type="evidence" value="ECO:0007669"/>
    <property type="project" value="RHEA"/>
</dbReference>
<dbReference type="GO" id="GO:0003677">
    <property type="term" value="F:DNA binding"/>
    <property type="evidence" value="ECO:0007669"/>
    <property type="project" value="UniProtKB-UniRule"/>
</dbReference>
<keyword evidence="3" id="KW-0540">Nuclease</keyword>
<dbReference type="GO" id="GO:0017116">
    <property type="term" value="F:single-stranded DNA helicase activity"/>
    <property type="evidence" value="ECO:0007669"/>
    <property type="project" value="TreeGrafter"/>
</dbReference>
<organism evidence="5 6">
    <name type="scientific">Litorilituus lipolyticus</name>
    <dbReference type="NCBI Taxonomy" id="2491017"/>
    <lineage>
        <taxon>Bacteria</taxon>
        <taxon>Pseudomonadati</taxon>
        <taxon>Pseudomonadota</taxon>
        <taxon>Gammaproteobacteria</taxon>
        <taxon>Alteromonadales</taxon>
        <taxon>Colwelliaceae</taxon>
        <taxon>Litorilituus</taxon>
    </lineage>
</organism>
<dbReference type="Gene3D" id="3.40.50.300">
    <property type="entry name" value="P-loop containing nucleotide triphosphate hydrolases"/>
    <property type="match status" value="3"/>
</dbReference>
<feature type="domain" description="UvrD-like helicase C-terminal" evidence="4">
    <location>
        <begin position="575"/>
        <end position="626"/>
    </location>
</feature>
<evidence type="ECO:0000256" key="3">
    <source>
        <dbReference type="HAMAP-Rule" id="MF_01487"/>
    </source>
</evidence>
<keyword evidence="3" id="KW-0413">Isomerase</keyword>
<accession>A0A502KT61</accession>
<evidence type="ECO:0000259" key="4">
    <source>
        <dbReference type="Pfam" id="PF13538"/>
    </source>
</evidence>
<proteinExistence type="inferred from homology"/>
<keyword evidence="3" id="KW-0269">Exonuclease</keyword>
<keyword evidence="6" id="KW-1185">Reference proteome</keyword>
<dbReference type="InterPro" id="IPR027417">
    <property type="entry name" value="P-loop_NTPase"/>
</dbReference>
<comment type="miscellaneous">
    <text evidence="3">In the RecBCD complex, RecB has a slow 3'-5' helicase, an exonuclease activity and loads RecA onto ssDNA, RecD has a fast 5'-3' helicase activity, while RecC stimulates the ATPase and processivity of the RecB helicase and contributes to recognition of the Chi site.</text>
</comment>
<keyword evidence="3" id="KW-0347">Helicase</keyword>
<dbReference type="InterPro" id="IPR027785">
    <property type="entry name" value="UvrD-like_helicase_C"/>
</dbReference>
<dbReference type="AlphaFoldDB" id="A0A502KT61"/>
<dbReference type="Proteomes" id="UP000315303">
    <property type="component" value="Unassembled WGS sequence"/>
</dbReference>
<evidence type="ECO:0000313" key="5">
    <source>
        <dbReference type="EMBL" id="TPH12833.1"/>
    </source>
</evidence>
<evidence type="ECO:0000256" key="1">
    <source>
        <dbReference type="ARBA" id="ARBA00022741"/>
    </source>
</evidence>
<dbReference type="Pfam" id="PF13538">
    <property type="entry name" value="UvrD_C_2"/>
    <property type="match status" value="1"/>
</dbReference>
<dbReference type="PANTHER" id="PTHR43788">
    <property type="entry name" value="DNA2/NAM7 HELICASE FAMILY MEMBER"/>
    <property type="match status" value="1"/>
</dbReference>
<dbReference type="GO" id="GO:0000724">
    <property type="term" value="P:double-strand break repair via homologous recombination"/>
    <property type="evidence" value="ECO:0007669"/>
    <property type="project" value="UniProtKB-UniRule"/>
</dbReference>
<evidence type="ECO:0000256" key="2">
    <source>
        <dbReference type="ARBA" id="ARBA00022840"/>
    </source>
</evidence>
<dbReference type="InterPro" id="IPR050534">
    <property type="entry name" value="Coronavir_polyprotein_1ab"/>
</dbReference>
<keyword evidence="3 5" id="KW-0378">Hydrolase</keyword>
<comment type="function">
    <text evidence="3">A helicase/nuclease that prepares dsDNA breaks (DSB) for recombinational DNA repair. Binds to DSBs and unwinds DNA via a highly rapid and processive ATP-dependent bidirectional helicase activity. Unwinds dsDNA until it encounters a Chi (crossover hotspot instigator) sequence from the 3' direction. Cuts ssDNA a few nucleotides 3' to the Chi site. The properties and activities of the enzyme are changed at Chi. The Chi-altered holoenzyme produces a long 3'-ssDNA overhang and facilitates RecA-binding to the ssDNA for homologous DNA recombination and repair. Holoenzyme degrades any linearized DNA that is unable to undergo homologous recombination. In the holoenzyme this subunit has ssDNA-dependent ATPase and 5'-3' helicase activity. When added to pre-assembled RecBC greatly stimulates nuclease activity and augments holoenzyme processivity. Negatively regulates the RecA-loading ability of RecBCD.</text>
</comment>
<keyword evidence="3" id="KW-0234">DNA repair</keyword>
<dbReference type="Pfam" id="PF13245">
    <property type="entry name" value="AAA_19"/>
    <property type="match status" value="1"/>
</dbReference>
<evidence type="ECO:0000313" key="6">
    <source>
        <dbReference type="Proteomes" id="UP000315303"/>
    </source>
</evidence>
<gene>
    <name evidence="3 5" type="primary">recD</name>
    <name evidence="5" type="ORF">EPA86_15540</name>
</gene>
<dbReference type="SUPFAM" id="SSF52540">
    <property type="entry name" value="P-loop containing nucleoside triphosphate hydrolases"/>
    <property type="match status" value="1"/>
</dbReference>
<dbReference type="InterPro" id="IPR006344">
    <property type="entry name" value="RecD"/>
</dbReference>
<sequence length="650" mass="73003">MKLIYSTFLEAKAHIAELLPIDYFFAKELIDTLSIEQDVDLCFHLFLALNISLRAGHTCLPLYEIATTKLGYQSDDDGNEVTSGYNFPDLTSLTQFVSQLKLDSQSLKPVVYWKGNLYLRRYFKFEQDLSIIIRDKLALKSEIDIALTNTILSHLFPEHFKGLLDKEVDWQFVAVANALNKQFAVIAGGPGTGKTYTVTKLLAAKIMLEENNDSSTLTEKPFNIALVAPTGKAAQRLSESIANAITGFQSDIDSDILQQIPTSAQTIHRLLGVIHNQPHFKHNEHNLLPYDLVLVDEVSMVDLPLMLRLLKALKPECSVVLLGDADQLPSVSTGSVLADIAPKASLTYSRENIDYLTRATAYLACDLSSDTSSQHCQPLDYLSFLKKSRRFDGTGGIGLLANAVINGNEGDSWKLLTQENHRELNYVDASLIDWLIPLVNKYYLPLAQTTNIEQGFELLSKFRVLCATKSGEIGVEALNNLITYYVKSSLDKQYLPNDFDKRFLPTDNLPLYHGQPIMITENNYQLGLYNGDIGLVWRSENGKLLVYFEDTQFSTGQGLQFRKFIPTRLPHYDSVYAMTIHKTQGSEFEHVAMVLPTHNPLGDANKLLSRELLYTAITRAKKQLTISSDLKTWQAGVRKKVNRFSGLRLN</sequence>
<dbReference type="Gene3D" id="2.30.30.940">
    <property type="match status" value="1"/>
</dbReference>
<comment type="subunit">
    <text evidence="3">Heterotrimer of RecB, RecC and RecD. All subunits contribute to DNA-binding.</text>
</comment>
<protein>
    <recommendedName>
        <fullName evidence="3">RecBCD enzyme subunit RecD</fullName>
        <ecNumber evidence="3">5.6.2.3</ecNumber>
    </recommendedName>
    <alternativeName>
        <fullName evidence="3">DNA 5'-3' helicase subunit RecD</fullName>
    </alternativeName>
    <alternativeName>
        <fullName evidence="3">Exonuclease V subunit RecD</fullName>
        <shortName evidence="3">ExoV subunit RecD</shortName>
    </alternativeName>
    <alternativeName>
        <fullName evidence="3">Helicase/nuclease RecBCD subunit RecD</fullName>
    </alternativeName>
</protein>
<dbReference type="GO" id="GO:0008854">
    <property type="term" value="F:exodeoxyribonuclease V activity"/>
    <property type="evidence" value="ECO:0007669"/>
    <property type="project" value="InterPro"/>
</dbReference>
<feature type="binding site" evidence="3">
    <location>
        <begin position="188"/>
        <end position="195"/>
    </location>
    <ligand>
        <name>ATP</name>
        <dbReference type="ChEBI" id="CHEBI:30616"/>
    </ligand>
</feature>
<dbReference type="PANTHER" id="PTHR43788:SF6">
    <property type="entry name" value="DNA HELICASE B"/>
    <property type="match status" value="1"/>
</dbReference>
<dbReference type="GO" id="GO:0005524">
    <property type="term" value="F:ATP binding"/>
    <property type="evidence" value="ECO:0007669"/>
    <property type="project" value="UniProtKB-UniRule"/>
</dbReference>